<keyword evidence="8 10" id="KW-0411">Iron-sulfur</keyword>
<feature type="binding site" evidence="10">
    <location>
        <position position="271"/>
    </location>
    <ligand>
        <name>[2Fe-2S] cluster</name>
        <dbReference type="ChEBI" id="CHEBI:190135"/>
    </ligand>
</feature>
<feature type="short sequence motif" description="Cx2C motif 1" evidence="10">
    <location>
        <begin position="321"/>
        <end position="324"/>
    </location>
</feature>
<sequence length="358" mass="38211">MSPSFITIDTSPDFDFDPSPAPAPFKQNGIVSNPTQTLLLAPPSVAAHEEKLRGLFTAFDRSTTDLQMLDRLSAGLVSLPPAAYDLVLVLTDSDGARYAEALQLLSRDVYAHIVPAMRPGGRLRTQDGGLGAAEAREAVLAGLVEADGGFQKPEYEEEQVVPLRFGAKKKNGIGAKTNGTNGVANGVVHSSAGPAVGSVTVQVAGKPTTLDMVPPAVKGVGFVDFSDDFGDYDDDDELIDEDELMGEDDLKRPIQQPPECQPKPGQKRRACKDCTCGLAERLESQDKARRSKADRDLNVLKLKSEDMNELDFTVQGKTGSCGSCSLGDAFRCATCPYIGLPPFAVGEEVKILNNIAQI</sequence>
<dbReference type="PANTHER" id="PTHR13273:SF14">
    <property type="entry name" value="ANAMORSIN"/>
    <property type="match status" value="1"/>
</dbReference>
<dbReference type="GO" id="GO:0009055">
    <property type="term" value="F:electron transfer activity"/>
    <property type="evidence" value="ECO:0007669"/>
    <property type="project" value="UniProtKB-UniRule"/>
</dbReference>
<dbReference type="GO" id="GO:0051539">
    <property type="term" value="F:4 iron, 4 sulfur cluster binding"/>
    <property type="evidence" value="ECO:0007669"/>
    <property type="project" value="UniProtKB-KW"/>
</dbReference>
<comment type="caution">
    <text evidence="10">Lacks conserved residue(s) required for the propagation of feature annotation.</text>
</comment>
<dbReference type="Pfam" id="PF16803">
    <property type="entry name" value="DRE2_N"/>
    <property type="match status" value="1"/>
</dbReference>
<dbReference type="GO" id="GO:0005758">
    <property type="term" value="C:mitochondrial intermembrane space"/>
    <property type="evidence" value="ECO:0007669"/>
    <property type="project" value="UniProtKB-SubCell"/>
</dbReference>
<feature type="binding site" evidence="10">
    <location>
        <position position="332"/>
    </location>
    <ligand>
        <name>[4Fe-4S] cluster</name>
        <dbReference type="ChEBI" id="CHEBI:49883"/>
    </ligand>
</feature>
<feature type="region of interest" description="Fe-S binding site A" evidence="10">
    <location>
        <begin position="260"/>
        <end position="276"/>
    </location>
</feature>
<comment type="similarity">
    <text evidence="2 10">Belongs to the anamorsin family.</text>
</comment>
<evidence type="ECO:0000256" key="5">
    <source>
        <dbReference type="ARBA" id="ARBA00022714"/>
    </source>
</evidence>
<dbReference type="HAMAP" id="MF_03115">
    <property type="entry name" value="Anamorsin"/>
    <property type="match status" value="1"/>
</dbReference>
<comment type="cofactor">
    <cofactor evidence="1 10">
        <name>[4Fe-4S] cluster</name>
        <dbReference type="ChEBI" id="CHEBI:49883"/>
    </cofactor>
</comment>
<evidence type="ECO:0000256" key="6">
    <source>
        <dbReference type="ARBA" id="ARBA00022723"/>
    </source>
</evidence>
<evidence type="ECO:0000256" key="1">
    <source>
        <dbReference type="ARBA" id="ARBA00001966"/>
    </source>
</evidence>
<evidence type="ECO:0000256" key="10">
    <source>
        <dbReference type="HAMAP-Rule" id="MF_03115"/>
    </source>
</evidence>
<keyword evidence="5 10" id="KW-0001">2Fe-2S</keyword>
<keyword evidence="6 10" id="KW-0479">Metal-binding</keyword>
<protein>
    <submittedName>
        <fullName evidence="13">Fe-S cluster assembly protein DRE2</fullName>
    </submittedName>
</protein>
<evidence type="ECO:0000259" key="11">
    <source>
        <dbReference type="Pfam" id="PF05093"/>
    </source>
</evidence>
<dbReference type="GO" id="GO:0016226">
    <property type="term" value="P:iron-sulfur cluster assembly"/>
    <property type="evidence" value="ECO:0007669"/>
    <property type="project" value="UniProtKB-UniRule"/>
</dbReference>
<comment type="caution">
    <text evidence="13">The sequence shown here is derived from an EMBL/GenBank/DDBJ whole genome shotgun (WGS) entry which is preliminary data.</text>
</comment>
<feature type="binding site" evidence="10">
    <location>
        <position position="276"/>
    </location>
    <ligand>
        <name>[2Fe-2S] cluster</name>
        <dbReference type="ChEBI" id="CHEBI:190135"/>
    </ligand>
</feature>
<proteinExistence type="inferred from homology"/>
<dbReference type="InterPro" id="IPR046408">
    <property type="entry name" value="CIAPIN1"/>
</dbReference>
<name>A0AA38VW88_9PEZI</name>
<dbReference type="InterPro" id="IPR031838">
    <property type="entry name" value="Dre2_N"/>
</dbReference>
<dbReference type="EMBL" id="JANBVO010000002">
    <property type="protein sequence ID" value="KAJ9156144.1"/>
    <property type="molecule type" value="Genomic_DNA"/>
</dbReference>
<feature type="binding site" evidence="10">
    <location>
        <position position="321"/>
    </location>
    <ligand>
        <name>[4Fe-4S] cluster</name>
        <dbReference type="ChEBI" id="CHEBI:49883"/>
    </ligand>
</feature>
<comment type="domain">
    <text evidence="10">The N-terminal domain has structural similarity with S-adenosyl-L-methionine-dependent methyltransferases, but does not bind S-adenosyl-L-methionine. It is required for correct assembly of the 2 Fe-S clusters.</text>
</comment>
<dbReference type="InterPro" id="IPR007785">
    <property type="entry name" value="Anamorsin"/>
</dbReference>
<evidence type="ECO:0000256" key="9">
    <source>
        <dbReference type="ARBA" id="ARBA00023128"/>
    </source>
</evidence>
<keyword evidence="14" id="KW-1185">Reference proteome</keyword>
<feature type="binding site" evidence="10">
    <location>
        <position position="335"/>
    </location>
    <ligand>
        <name>[4Fe-4S] cluster</name>
        <dbReference type="ChEBI" id="CHEBI:49883"/>
    </ligand>
</feature>
<feature type="region of interest" description="Fe-S binding site B" evidence="10">
    <location>
        <begin position="321"/>
        <end position="335"/>
    </location>
</feature>
<comment type="domain">
    <text evidence="10">The twin Cx2C motifs are involved in the recognition by the mitochondrial MIA40-ERV1 disulfide relay system. The formation of 2 disulfide bonds in the Cx2C motifs through dithiol/disulfide exchange reactions effectively traps the protein in the mitochondrial intermembrane space.</text>
</comment>
<evidence type="ECO:0000313" key="13">
    <source>
        <dbReference type="EMBL" id="KAJ9156144.1"/>
    </source>
</evidence>
<dbReference type="Gene3D" id="3.40.50.11000">
    <property type="entry name" value="Fe-S cluster assembly protein Dre2, N-terminal domain"/>
    <property type="match status" value="1"/>
</dbReference>
<feature type="short sequence motif" description="Cx2C motif 2" evidence="10">
    <location>
        <begin position="332"/>
        <end position="335"/>
    </location>
</feature>
<evidence type="ECO:0000313" key="14">
    <source>
        <dbReference type="Proteomes" id="UP001174694"/>
    </source>
</evidence>
<comment type="domain">
    <text evidence="10">The C-terminal domain binds 2 Fe-S clusters but is otherwise mostly in an intrinsically disordered conformation.</text>
</comment>
<dbReference type="Pfam" id="PF05093">
    <property type="entry name" value="CIAPIN1"/>
    <property type="match status" value="1"/>
</dbReference>
<comment type="cofactor">
    <cofactor evidence="10">
        <name>[2Fe-2S] cluster</name>
        <dbReference type="ChEBI" id="CHEBI:190135"/>
    </cofactor>
</comment>
<keyword evidence="4 10" id="KW-0963">Cytoplasm</keyword>
<comment type="subcellular location">
    <subcellularLocation>
        <location evidence="10">Cytoplasm</location>
    </subcellularLocation>
    <subcellularLocation>
        <location evidence="10">Mitochondrion intermembrane space</location>
    </subcellularLocation>
</comment>
<dbReference type="GO" id="GO:0051537">
    <property type="term" value="F:2 iron, 2 sulfur cluster binding"/>
    <property type="evidence" value="ECO:0007669"/>
    <property type="project" value="UniProtKB-UniRule"/>
</dbReference>
<feature type="binding site" evidence="10">
    <location>
        <position position="260"/>
    </location>
    <ligand>
        <name>[2Fe-2S] cluster</name>
        <dbReference type="ChEBI" id="CHEBI:190135"/>
    </ligand>
</feature>
<evidence type="ECO:0000256" key="2">
    <source>
        <dbReference type="ARBA" id="ARBA00008169"/>
    </source>
</evidence>
<reference evidence="13" key="1">
    <citation type="submission" date="2022-07" db="EMBL/GenBank/DDBJ databases">
        <title>Fungi with potential for degradation of polypropylene.</title>
        <authorList>
            <person name="Gostincar C."/>
        </authorList>
    </citation>
    <scope>NUCLEOTIDE SEQUENCE</scope>
    <source>
        <strain evidence="13">EXF-13308</strain>
    </source>
</reference>
<evidence type="ECO:0000256" key="3">
    <source>
        <dbReference type="ARBA" id="ARBA00022485"/>
    </source>
</evidence>
<evidence type="ECO:0000256" key="7">
    <source>
        <dbReference type="ARBA" id="ARBA00023004"/>
    </source>
</evidence>
<feature type="binding site" evidence="10">
    <location>
        <position position="324"/>
    </location>
    <ligand>
        <name>[4Fe-4S] cluster</name>
        <dbReference type="ChEBI" id="CHEBI:49883"/>
    </ligand>
</feature>
<dbReference type="GO" id="GO:0046872">
    <property type="term" value="F:metal ion binding"/>
    <property type="evidence" value="ECO:0007669"/>
    <property type="project" value="UniProtKB-KW"/>
</dbReference>
<gene>
    <name evidence="13" type="ORF">NKR23_g1441</name>
</gene>
<keyword evidence="9 10" id="KW-0496">Mitochondrion</keyword>
<evidence type="ECO:0000256" key="4">
    <source>
        <dbReference type="ARBA" id="ARBA00022490"/>
    </source>
</evidence>
<feature type="domain" description="Fe-S cluster assembly protein Dre2 N-terminal" evidence="12">
    <location>
        <begin position="36"/>
        <end position="164"/>
    </location>
</feature>
<dbReference type="Proteomes" id="UP001174694">
    <property type="component" value="Unassembled WGS sequence"/>
</dbReference>
<feature type="binding site" evidence="10">
    <location>
        <position position="274"/>
    </location>
    <ligand>
        <name>[2Fe-2S] cluster</name>
        <dbReference type="ChEBI" id="CHEBI:190135"/>
    </ligand>
</feature>
<accession>A0AA38VW88</accession>
<feature type="domain" description="Anamorsin C-terminal" evidence="11">
    <location>
        <begin position="255"/>
        <end position="351"/>
    </location>
</feature>
<organism evidence="13 14">
    <name type="scientific">Pleurostoma richardsiae</name>
    <dbReference type="NCBI Taxonomy" id="41990"/>
    <lineage>
        <taxon>Eukaryota</taxon>
        <taxon>Fungi</taxon>
        <taxon>Dikarya</taxon>
        <taxon>Ascomycota</taxon>
        <taxon>Pezizomycotina</taxon>
        <taxon>Sordariomycetes</taxon>
        <taxon>Sordariomycetidae</taxon>
        <taxon>Calosphaeriales</taxon>
        <taxon>Pleurostomataceae</taxon>
        <taxon>Pleurostoma</taxon>
    </lineage>
</organism>
<dbReference type="AlphaFoldDB" id="A0AA38VW88"/>
<keyword evidence="7 10" id="KW-0408">Iron</keyword>
<evidence type="ECO:0000259" key="12">
    <source>
        <dbReference type="Pfam" id="PF16803"/>
    </source>
</evidence>
<evidence type="ECO:0000256" key="8">
    <source>
        <dbReference type="ARBA" id="ARBA00023014"/>
    </source>
</evidence>
<dbReference type="PANTHER" id="PTHR13273">
    <property type="entry name" value="ANAMORSIN"/>
    <property type="match status" value="1"/>
</dbReference>
<keyword evidence="3 10" id="KW-0004">4Fe-4S</keyword>